<keyword evidence="7" id="KW-1185">Reference proteome</keyword>
<comment type="caution">
    <text evidence="5">The sequence shown here is derived from an EMBL/GenBank/DDBJ whole genome shotgun (WGS) entry which is preliminary data.</text>
</comment>
<dbReference type="GO" id="GO:0019346">
    <property type="term" value="P:transsulfuration"/>
    <property type="evidence" value="ECO:0007669"/>
    <property type="project" value="InterPro"/>
</dbReference>
<evidence type="ECO:0000256" key="3">
    <source>
        <dbReference type="PIRSR" id="PIRSR001434-2"/>
    </source>
</evidence>
<dbReference type="PANTHER" id="PTHR11808:SF80">
    <property type="entry name" value="CYSTATHIONINE GAMMA-LYASE"/>
    <property type="match status" value="1"/>
</dbReference>
<evidence type="ECO:0000313" key="5">
    <source>
        <dbReference type="EMBL" id="GLK57369.1"/>
    </source>
</evidence>
<dbReference type="AlphaFoldDB" id="A0A9W6IY37"/>
<dbReference type="Proteomes" id="UP001143400">
    <property type="component" value="Unassembled WGS sequence"/>
</dbReference>
<gene>
    <name evidence="5" type="ORF">GCM10008170_33890</name>
    <name evidence="6" type="ORF">JOD31_003679</name>
</gene>
<dbReference type="InterPro" id="IPR015422">
    <property type="entry name" value="PyrdxlP-dep_Trfase_small"/>
</dbReference>
<dbReference type="Proteomes" id="UP000758856">
    <property type="component" value="Unassembled WGS sequence"/>
</dbReference>
<evidence type="ECO:0000313" key="7">
    <source>
        <dbReference type="Proteomes" id="UP000758856"/>
    </source>
</evidence>
<keyword evidence="2 3" id="KW-0663">Pyridoxal phosphate</keyword>
<name>A0A9W6IY37_9HYPH</name>
<dbReference type="GO" id="GO:0016846">
    <property type="term" value="F:carbon-sulfur lyase activity"/>
    <property type="evidence" value="ECO:0007669"/>
    <property type="project" value="TreeGrafter"/>
</dbReference>
<dbReference type="SUPFAM" id="SSF53383">
    <property type="entry name" value="PLP-dependent transferases"/>
    <property type="match status" value="1"/>
</dbReference>
<dbReference type="InterPro" id="IPR015424">
    <property type="entry name" value="PyrdxlP-dep_Trfase"/>
</dbReference>
<dbReference type="Pfam" id="PF01053">
    <property type="entry name" value="Cys_Met_Meta_PP"/>
    <property type="match status" value="1"/>
</dbReference>
<dbReference type="EMBL" id="BSFF01000009">
    <property type="protein sequence ID" value="GLK57369.1"/>
    <property type="molecule type" value="Genomic_DNA"/>
</dbReference>
<dbReference type="Gene3D" id="3.90.1150.10">
    <property type="entry name" value="Aspartate Aminotransferase, domain 1"/>
    <property type="match status" value="1"/>
</dbReference>
<dbReference type="InterPro" id="IPR015421">
    <property type="entry name" value="PyrdxlP-dep_Trfase_major"/>
</dbReference>
<dbReference type="RefSeq" id="WP_204951877.1">
    <property type="nucleotide sequence ID" value="NZ_BSFF01000009.1"/>
</dbReference>
<proteinExistence type="inferred from homology"/>
<dbReference type="PANTHER" id="PTHR11808">
    <property type="entry name" value="TRANS-SULFURATION ENZYME FAMILY MEMBER"/>
    <property type="match status" value="1"/>
</dbReference>
<dbReference type="GO" id="GO:0030170">
    <property type="term" value="F:pyridoxal phosphate binding"/>
    <property type="evidence" value="ECO:0007669"/>
    <property type="project" value="InterPro"/>
</dbReference>
<reference evidence="5" key="3">
    <citation type="submission" date="2023-01" db="EMBL/GenBank/DDBJ databases">
        <authorList>
            <person name="Sun Q."/>
            <person name="Evtushenko L."/>
        </authorList>
    </citation>
    <scope>NUCLEOTIDE SEQUENCE</scope>
    <source>
        <strain evidence="5">VKM B-1606</strain>
    </source>
</reference>
<accession>A0A9W6IY37</accession>
<evidence type="ECO:0000256" key="1">
    <source>
        <dbReference type="ARBA" id="ARBA00001933"/>
    </source>
</evidence>
<dbReference type="PIRSF" id="PIRSF001434">
    <property type="entry name" value="CGS"/>
    <property type="match status" value="1"/>
</dbReference>
<evidence type="ECO:0000256" key="2">
    <source>
        <dbReference type="ARBA" id="ARBA00022898"/>
    </source>
</evidence>
<dbReference type="EMBL" id="JAFBCY010000005">
    <property type="protein sequence ID" value="MBM7853418.1"/>
    <property type="molecule type" value="Genomic_DNA"/>
</dbReference>
<dbReference type="InterPro" id="IPR000277">
    <property type="entry name" value="Cys/Met-Metab_PyrdxlP-dep_enz"/>
</dbReference>
<dbReference type="FunFam" id="3.40.640.10:FF:000046">
    <property type="entry name" value="Cystathionine gamma-lyase"/>
    <property type="match status" value="1"/>
</dbReference>
<evidence type="ECO:0000256" key="4">
    <source>
        <dbReference type="RuleBase" id="RU362118"/>
    </source>
</evidence>
<dbReference type="Gene3D" id="3.40.640.10">
    <property type="entry name" value="Type I PLP-dependent aspartate aminotransferase-like (Major domain)"/>
    <property type="match status" value="1"/>
</dbReference>
<reference evidence="5" key="1">
    <citation type="journal article" date="2014" name="Int. J. Syst. Evol. Microbiol.">
        <title>Complete genome sequence of Corynebacterium casei LMG S-19264T (=DSM 44701T), isolated from a smear-ripened cheese.</title>
        <authorList>
            <consortium name="US DOE Joint Genome Institute (JGI-PGF)"/>
            <person name="Walter F."/>
            <person name="Albersmeier A."/>
            <person name="Kalinowski J."/>
            <person name="Ruckert C."/>
        </authorList>
    </citation>
    <scope>NUCLEOTIDE SEQUENCE</scope>
    <source>
        <strain evidence="5">VKM B-1606</strain>
    </source>
</reference>
<organism evidence="5 8">
    <name type="scientific">Methylopila capsulata</name>
    <dbReference type="NCBI Taxonomy" id="61654"/>
    <lineage>
        <taxon>Bacteria</taxon>
        <taxon>Pseudomonadati</taxon>
        <taxon>Pseudomonadota</taxon>
        <taxon>Alphaproteobacteria</taxon>
        <taxon>Hyphomicrobiales</taxon>
        <taxon>Methylopilaceae</taxon>
        <taxon>Methylopila</taxon>
    </lineage>
</organism>
<comment type="similarity">
    <text evidence="4">Belongs to the trans-sulfuration enzymes family.</text>
</comment>
<reference evidence="6 7" key="2">
    <citation type="submission" date="2021-01" db="EMBL/GenBank/DDBJ databases">
        <title>Genomic Encyclopedia of Type Strains, Phase IV (KMG-IV): sequencing the most valuable type-strain genomes for metagenomic binning, comparative biology and taxonomic classification.</title>
        <authorList>
            <person name="Goeker M."/>
        </authorList>
    </citation>
    <scope>NUCLEOTIDE SEQUENCE [LARGE SCALE GENOMIC DNA]</scope>
    <source>
        <strain evidence="6 7">DSM 6130</strain>
    </source>
</reference>
<sequence length="395" mass="42167">MNKPILDPDHLLLDAATRIAAPPANSPFNAASPAIFQTSLFTFDSYADLEAVFAGRSKQFIYSRGDNPTVMELESLVAALEGAEAARAFSSGTGAIAATLLAFLEQGDRIVAVRHLYSDAFRICEKLLRKFGVAVDYVDGSDTDAVVAALPGAKLLYLESPTSLVFDLQDLPAVAAEARRHGVLTVIDNSWATPLYQKPIAHGVDLVIHAASKYLGGHSDTVGGLVVGSAAHLARINTGSYPYLGAKLSPLEAWLLLRGMRTLPLRMERHMASGLALAERLAAHPEVERVRHPAFSDHPGKATLSGFGGLFAFEVTDAIDVARFADALGHVRIGVSWGGPESLVMPALAPLQMPGEANSLQRFGVSPRAVRFGVGLEDADVIWTDVEQALARARR</sequence>
<feature type="modified residue" description="N6-(pyridoxal phosphate)lysine" evidence="3">
    <location>
        <position position="213"/>
    </location>
</feature>
<dbReference type="NCBIfam" id="NF004627">
    <property type="entry name" value="PRK05968.1"/>
    <property type="match status" value="1"/>
</dbReference>
<evidence type="ECO:0000313" key="8">
    <source>
        <dbReference type="Proteomes" id="UP001143400"/>
    </source>
</evidence>
<dbReference type="GO" id="GO:0005737">
    <property type="term" value="C:cytoplasm"/>
    <property type="evidence" value="ECO:0007669"/>
    <property type="project" value="TreeGrafter"/>
</dbReference>
<dbReference type="CDD" id="cd00614">
    <property type="entry name" value="CGS_like"/>
    <property type="match status" value="1"/>
</dbReference>
<protein>
    <submittedName>
        <fullName evidence="6">Cystathionine beta-lyase/cystathionine gamma-synthase</fullName>
    </submittedName>
</protein>
<evidence type="ECO:0000313" key="6">
    <source>
        <dbReference type="EMBL" id="MBM7853418.1"/>
    </source>
</evidence>
<comment type="cofactor">
    <cofactor evidence="1 4">
        <name>pyridoxal 5'-phosphate</name>
        <dbReference type="ChEBI" id="CHEBI:597326"/>
    </cofactor>
</comment>